<keyword evidence="7" id="KW-0175">Coiled coil</keyword>
<evidence type="ECO:0000256" key="2">
    <source>
        <dbReference type="ARBA" id="ARBA00008664"/>
    </source>
</evidence>
<name>A0ABX2Q0Y5_9BACT</name>
<evidence type="ECO:0000256" key="1">
    <source>
        <dbReference type="ARBA" id="ARBA00000798"/>
    </source>
</evidence>
<comment type="similarity">
    <text evidence="2">Belongs to the phospholipase D family.</text>
</comment>
<keyword evidence="6" id="KW-0443">Lipid metabolism</keyword>
<organism evidence="9 10">
    <name type="scientific">Hymenobacter terrestris</name>
    <dbReference type="NCBI Taxonomy" id="2748310"/>
    <lineage>
        <taxon>Bacteria</taxon>
        <taxon>Pseudomonadati</taxon>
        <taxon>Bacteroidota</taxon>
        <taxon>Cytophagia</taxon>
        <taxon>Cytophagales</taxon>
        <taxon>Hymenobacteraceae</taxon>
        <taxon>Hymenobacter</taxon>
    </lineage>
</organism>
<comment type="catalytic activity">
    <reaction evidence="1">
        <text>a 1,2-diacyl-sn-glycero-3-phosphocholine + H2O = a 1,2-diacyl-sn-glycero-3-phosphate + choline + H(+)</text>
        <dbReference type="Rhea" id="RHEA:14445"/>
        <dbReference type="ChEBI" id="CHEBI:15354"/>
        <dbReference type="ChEBI" id="CHEBI:15377"/>
        <dbReference type="ChEBI" id="CHEBI:15378"/>
        <dbReference type="ChEBI" id="CHEBI:57643"/>
        <dbReference type="ChEBI" id="CHEBI:58608"/>
        <dbReference type="EC" id="3.1.4.4"/>
    </reaction>
</comment>
<evidence type="ECO:0000256" key="4">
    <source>
        <dbReference type="ARBA" id="ARBA00022801"/>
    </source>
</evidence>
<dbReference type="RefSeq" id="WP_176898008.1">
    <property type="nucleotide sequence ID" value="NZ_JABKAV010000006.1"/>
</dbReference>
<evidence type="ECO:0000256" key="3">
    <source>
        <dbReference type="ARBA" id="ARBA00012027"/>
    </source>
</evidence>
<proteinExistence type="inferred from homology"/>
<dbReference type="PANTHER" id="PTHR43856:SF1">
    <property type="entry name" value="MITOCHONDRIAL CARDIOLIPIN HYDROLASE"/>
    <property type="match status" value="1"/>
</dbReference>
<feature type="domain" description="PLD phosphodiesterase" evidence="8">
    <location>
        <begin position="192"/>
        <end position="219"/>
    </location>
</feature>
<dbReference type="SUPFAM" id="SSF56024">
    <property type="entry name" value="Phospholipase D/nuclease"/>
    <property type="match status" value="1"/>
</dbReference>
<accession>A0ABX2Q0Y5</accession>
<dbReference type="InterPro" id="IPR025202">
    <property type="entry name" value="PLD-like_dom"/>
</dbReference>
<dbReference type="CDD" id="cd09171">
    <property type="entry name" value="PLDc_vPLD6_like"/>
    <property type="match status" value="1"/>
</dbReference>
<feature type="coiled-coil region" evidence="7">
    <location>
        <begin position="23"/>
        <end position="50"/>
    </location>
</feature>
<evidence type="ECO:0000313" key="9">
    <source>
        <dbReference type="EMBL" id="NVO83942.1"/>
    </source>
</evidence>
<comment type="caution">
    <text evidence="9">The sequence shown here is derived from an EMBL/GenBank/DDBJ whole genome shotgun (WGS) entry which is preliminary data.</text>
</comment>
<dbReference type="Gene3D" id="3.30.870.10">
    <property type="entry name" value="Endonuclease Chain A"/>
    <property type="match status" value="1"/>
</dbReference>
<dbReference type="InterPro" id="IPR001736">
    <property type="entry name" value="PLipase_D/transphosphatidylase"/>
</dbReference>
<keyword evidence="4" id="KW-0378">Hydrolase</keyword>
<dbReference type="InterPro" id="IPR051406">
    <property type="entry name" value="PLD_domain"/>
</dbReference>
<evidence type="ECO:0000256" key="6">
    <source>
        <dbReference type="ARBA" id="ARBA00023098"/>
    </source>
</evidence>
<gene>
    <name evidence="9" type="ORF">HW556_03520</name>
</gene>
<evidence type="ECO:0000259" key="8">
    <source>
        <dbReference type="PROSITE" id="PS50035"/>
    </source>
</evidence>
<dbReference type="PROSITE" id="PS50035">
    <property type="entry name" value="PLD"/>
    <property type="match status" value="1"/>
</dbReference>
<keyword evidence="10" id="KW-1185">Reference proteome</keyword>
<evidence type="ECO:0000256" key="5">
    <source>
        <dbReference type="ARBA" id="ARBA00022963"/>
    </source>
</evidence>
<dbReference type="PANTHER" id="PTHR43856">
    <property type="entry name" value="CARDIOLIPIN HYDROLASE"/>
    <property type="match status" value="1"/>
</dbReference>
<reference evidence="9 10" key="1">
    <citation type="submission" date="2020-05" db="EMBL/GenBank/DDBJ databases">
        <title>Hymenobacter terrestris sp. nov. and Hymenobacter lapidiphilus sp. nov., isolated from regoliths in Antarctica.</title>
        <authorList>
            <person name="Sedlacek I."/>
            <person name="Pantucek R."/>
            <person name="Zeman M."/>
            <person name="Holochova P."/>
            <person name="Kralova S."/>
            <person name="Stankova E."/>
            <person name="Sedo O."/>
            <person name="Micenkova L."/>
            <person name="Svec P."/>
            <person name="Gupta V."/>
            <person name="Sood U."/>
            <person name="Korpole U.S."/>
            <person name="Lal R."/>
        </authorList>
    </citation>
    <scope>NUCLEOTIDE SEQUENCE [LARGE SCALE GENOMIC DNA]</scope>
    <source>
        <strain evidence="9 10">P5252</strain>
    </source>
</reference>
<dbReference type="Proteomes" id="UP000626554">
    <property type="component" value="Unassembled WGS sequence"/>
</dbReference>
<evidence type="ECO:0000256" key="7">
    <source>
        <dbReference type="SAM" id="Coils"/>
    </source>
</evidence>
<evidence type="ECO:0000313" key="10">
    <source>
        <dbReference type="Proteomes" id="UP000626554"/>
    </source>
</evidence>
<dbReference type="EMBL" id="JABKAV010000006">
    <property type="protein sequence ID" value="NVO83942.1"/>
    <property type="molecule type" value="Genomic_DNA"/>
</dbReference>
<keyword evidence="5" id="KW-0442">Lipid degradation</keyword>
<sequence>MAHSPITPVSELLNQFRQAFADVNLSAAEADELRERLADFQQQHGNLEALRRQLFGLAKNHFNTFKDKAVIEWLETASALLPAPAEELLAAARPAARPAALSATTSTKAARVYFSPHDDCVAAIQGFIRQARQTLDVCVFTVADNRLSDELVAAHKRGVRVRVLTDNEKLFDRGSDVRALHTAGLAVHVDESRNHMHHKFALSDDNRVLTGSYNWTRSAAELNLENLLISPEQALVAAYAAEFARLWAELPEFAG</sequence>
<dbReference type="Pfam" id="PF13091">
    <property type="entry name" value="PLDc_2"/>
    <property type="match status" value="1"/>
</dbReference>
<dbReference type="EC" id="3.1.4.4" evidence="3"/>
<protein>
    <recommendedName>
        <fullName evidence="3">phospholipase D</fullName>
        <ecNumber evidence="3">3.1.4.4</ecNumber>
    </recommendedName>
</protein>